<sequence>MDQTNCNKGMIHLLVGPMFSGKSTELFRLTNRQYLGGKTVVIVKYAKDVRYNNEYASTHDRLTKEAISAIHLKDIFDEIKQFEVIGIDEGQFFDDVTEYCEKLANLGKFVYVAALDGDFKRKPFPSITNLYPLSEKINKMHAVCRSCGNIASFTFRTIVNDTVEVIGGSEMYKAVCRECYIIFENQKNIIDNENTICTTILSKSVFSVLHVNTDENIPTQ</sequence>
<proteinExistence type="predicted"/>
<protein>
    <submittedName>
        <fullName evidence="2">Thymidine kinase</fullName>
    </submittedName>
</protein>
<evidence type="ECO:0000313" key="1">
    <source>
        <dbReference type="Proteomes" id="UP000095286"/>
    </source>
</evidence>
<dbReference type="WBParaSite" id="RSKR_0000140000.1">
    <property type="protein sequence ID" value="RSKR_0000140000.1"/>
    <property type="gene ID" value="RSKR_0000140000"/>
</dbReference>
<organism evidence="1 2">
    <name type="scientific">Rhabditophanes sp. KR3021</name>
    <dbReference type="NCBI Taxonomy" id="114890"/>
    <lineage>
        <taxon>Eukaryota</taxon>
        <taxon>Metazoa</taxon>
        <taxon>Ecdysozoa</taxon>
        <taxon>Nematoda</taxon>
        <taxon>Chromadorea</taxon>
        <taxon>Rhabditida</taxon>
        <taxon>Tylenchina</taxon>
        <taxon>Panagrolaimomorpha</taxon>
        <taxon>Strongyloidoidea</taxon>
        <taxon>Alloionematidae</taxon>
        <taxon>Rhabditophanes</taxon>
    </lineage>
</organism>
<evidence type="ECO:0000313" key="2">
    <source>
        <dbReference type="WBParaSite" id="RSKR_0000140000.1"/>
    </source>
</evidence>
<accession>A0AC35TJU5</accession>
<name>A0AC35TJU5_9BILA</name>
<reference evidence="2" key="1">
    <citation type="submission" date="2016-11" db="UniProtKB">
        <authorList>
            <consortium name="WormBaseParasite"/>
        </authorList>
    </citation>
    <scope>IDENTIFICATION</scope>
    <source>
        <strain evidence="2">KR3021</strain>
    </source>
</reference>
<dbReference type="Proteomes" id="UP000095286">
    <property type="component" value="Unplaced"/>
</dbReference>